<dbReference type="OrthoDB" id="6810113at2"/>
<name>A0A4R0PIN1_9SPHI</name>
<dbReference type="RefSeq" id="WP_131534542.1">
    <property type="nucleotide sequence ID" value="NZ_SJSO01000034.1"/>
</dbReference>
<dbReference type="AlphaFoldDB" id="A0A4R0PIN1"/>
<comment type="caution">
    <text evidence="1">The sequence shown here is derived from an EMBL/GenBank/DDBJ whole genome shotgun (WGS) entry which is preliminary data.</text>
</comment>
<proteinExistence type="predicted"/>
<dbReference type="EMBL" id="SJSO01000034">
    <property type="protein sequence ID" value="TCD16973.1"/>
    <property type="molecule type" value="Genomic_DNA"/>
</dbReference>
<reference evidence="1 2" key="1">
    <citation type="submission" date="2019-02" db="EMBL/GenBank/DDBJ databases">
        <title>Pedobacter sp. RP-3-21 sp. nov., isolated from Arctic soil.</title>
        <authorList>
            <person name="Dahal R.H."/>
        </authorList>
    </citation>
    <scope>NUCLEOTIDE SEQUENCE [LARGE SCALE GENOMIC DNA]</scope>
    <source>
        <strain evidence="1 2">RP-3-21</strain>
    </source>
</reference>
<evidence type="ECO:0000313" key="1">
    <source>
        <dbReference type="EMBL" id="TCD16973.1"/>
    </source>
</evidence>
<evidence type="ECO:0000313" key="2">
    <source>
        <dbReference type="Proteomes" id="UP000293925"/>
    </source>
</evidence>
<accession>A0A4R0PIN1</accession>
<organism evidence="1 2">
    <name type="scientific">Pedobacter psychrodurus</name>
    <dbReference type="NCBI Taxonomy" id="2530456"/>
    <lineage>
        <taxon>Bacteria</taxon>
        <taxon>Pseudomonadati</taxon>
        <taxon>Bacteroidota</taxon>
        <taxon>Sphingobacteriia</taxon>
        <taxon>Sphingobacteriales</taxon>
        <taxon>Sphingobacteriaceae</taxon>
        <taxon>Pedobacter</taxon>
    </lineage>
</organism>
<protein>
    <submittedName>
        <fullName evidence="1">Uncharacterized protein</fullName>
    </submittedName>
</protein>
<sequence>MKHWTEPNGNFIMNIPVDWQYKNIVFEDVEEVSPFSFEPYEKSFGCFQISCYPLSEKGINPNLPIQQSNAELEWAMTKINDEEFDVIIFYAQVDDLLCMSKFISLIANRKNKRLIEQINHSEKVLKSIRVIPKSDRKHASDLNKYDNFISSLIGSHDLLNKAYKSNSYIELVAILSNQIDAYLRLTIILHEQLINKTDDIEIKYLFQGENEKGIMERKIYEKAFEISIINEEIFKELNNLYNLRNRVIHRYIISFLKTRDIAKIAYDYTLLNETVRLILKSYEEKQIGLGFGIYGKGFSRKDNFDDLDYKRAYAMANDKHLIKELKRKL</sequence>
<dbReference type="Proteomes" id="UP000293925">
    <property type="component" value="Unassembled WGS sequence"/>
</dbReference>
<gene>
    <name evidence="1" type="ORF">EZ456_23785</name>
</gene>
<keyword evidence="2" id="KW-1185">Reference proteome</keyword>